<evidence type="ECO:0000313" key="2">
    <source>
        <dbReference type="Proteomes" id="UP000246099"/>
    </source>
</evidence>
<proteinExistence type="predicted"/>
<gene>
    <name evidence="1" type="primary">ytxJ</name>
    <name evidence="1" type="ORF">DLD77_00180</name>
</gene>
<evidence type="ECO:0000313" key="1">
    <source>
        <dbReference type="EMBL" id="AWO00232.1"/>
    </source>
</evidence>
<protein>
    <submittedName>
        <fullName evidence="1">Bacillithiol system redox-active protein YtxJ</fullName>
    </submittedName>
</protein>
<organism evidence="1 2">
    <name type="scientific">Chitinophaga alhagiae</name>
    <dbReference type="NCBI Taxonomy" id="2203219"/>
    <lineage>
        <taxon>Bacteria</taxon>
        <taxon>Pseudomonadati</taxon>
        <taxon>Bacteroidota</taxon>
        <taxon>Chitinophagia</taxon>
        <taxon>Chitinophagales</taxon>
        <taxon>Chitinophagaceae</taxon>
        <taxon>Chitinophaga</taxon>
    </lineage>
</organism>
<dbReference type="RefSeq" id="WP_119075400.1">
    <property type="nucleotide sequence ID" value="NZ_CP029600.1"/>
</dbReference>
<dbReference type="InterPro" id="IPR022551">
    <property type="entry name" value="BrxC"/>
</dbReference>
<dbReference type="Gene3D" id="3.40.30.10">
    <property type="entry name" value="Glutaredoxin"/>
    <property type="match status" value="1"/>
</dbReference>
<keyword evidence="2" id="KW-1185">Reference proteome</keyword>
<name>A0ABM6W8E7_9BACT</name>
<reference evidence="1 2" key="1">
    <citation type="submission" date="2018-05" db="EMBL/GenBank/DDBJ databases">
        <title>Chitinophaga sp. nov., isolated from rhizosphere soil of Alhagi.</title>
        <authorList>
            <person name="Liu Y."/>
        </authorList>
    </citation>
    <scope>NUCLEOTIDE SEQUENCE [LARGE SCALE GENOMIC DNA]</scope>
    <source>
        <strain evidence="1 2">T22</strain>
    </source>
</reference>
<dbReference type="Proteomes" id="UP000246099">
    <property type="component" value="Chromosome"/>
</dbReference>
<dbReference type="Pfam" id="PF11009">
    <property type="entry name" value="BrxC"/>
    <property type="match status" value="1"/>
</dbReference>
<accession>A0ABM6W8E7</accession>
<dbReference type="EMBL" id="CP029600">
    <property type="protein sequence ID" value="AWO00232.1"/>
    <property type="molecule type" value="Genomic_DNA"/>
</dbReference>
<dbReference type="NCBIfam" id="TIGR04019">
    <property type="entry name" value="B_thiol_YtxJ"/>
    <property type="match status" value="1"/>
</dbReference>
<sequence>MWTALESEEQLNKIQEHSFNHPVVIFKHSTRCSISSMVKSRLERSAGPEGMEFYYLDLIRYRAVSNHIADLYKVGHESPQVLLIRNGECIYDESHYAISMEELALQH</sequence>